<reference evidence="1 2" key="1">
    <citation type="submission" date="2023-06" db="EMBL/GenBank/DDBJ databases">
        <title>Complete Genome Sequence of Gallibacterium anatis Strain BJF12, Isolated from a chicken with diarrhea.</title>
        <authorList>
            <person name="Guo F."/>
            <person name="Bu W."/>
            <person name="Xu F."/>
            <person name="Wen T."/>
        </authorList>
    </citation>
    <scope>NUCLEOTIDE SEQUENCE [LARGE SCALE GENOMIC DNA]</scope>
    <source>
        <strain evidence="1 2">BJF12</strain>
    </source>
</reference>
<keyword evidence="2" id="KW-1185">Reference proteome</keyword>
<dbReference type="RefSeq" id="WP_285091785.1">
    <property type="nucleotide sequence ID" value="NZ_CP126975.1"/>
</dbReference>
<dbReference type="AlphaFoldDB" id="A0AAX3XG61"/>
<accession>A0AAX3XG61</accession>
<organism evidence="1 2">
    <name type="scientific">Gallibacterium anatis</name>
    <dbReference type="NCBI Taxonomy" id="750"/>
    <lineage>
        <taxon>Bacteria</taxon>
        <taxon>Pseudomonadati</taxon>
        <taxon>Pseudomonadota</taxon>
        <taxon>Gammaproteobacteria</taxon>
        <taxon>Pasteurellales</taxon>
        <taxon>Pasteurellaceae</taxon>
        <taxon>Gallibacterium</taxon>
    </lineage>
</organism>
<name>A0AAX3XG61_9PAST</name>
<protein>
    <submittedName>
        <fullName evidence="1">Uncharacterized protein</fullName>
    </submittedName>
</protein>
<sequence length="63" mass="7460">MNKEKQTKLPLTHALAFATHLINYQYEGFDPTKMLRSDIVNALFDYAELIQKEYERRIDNQAN</sequence>
<evidence type="ECO:0000313" key="1">
    <source>
        <dbReference type="EMBL" id="WIM80782.1"/>
    </source>
</evidence>
<gene>
    <name evidence="1" type="ORF">QP018_06015</name>
</gene>
<dbReference type="EMBL" id="CP126975">
    <property type="protein sequence ID" value="WIM80782.1"/>
    <property type="molecule type" value="Genomic_DNA"/>
</dbReference>
<proteinExistence type="predicted"/>
<evidence type="ECO:0000313" key="2">
    <source>
        <dbReference type="Proteomes" id="UP001226750"/>
    </source>
</evidence>
<dbReference type="Proteomes" id="UP001226750">
    <property type="component" value="Chromosome"/>
</dbReference>